<evidence type="ECO:0000256" key="2">
    <source>
        <dbReference type="ARBA" id="ARBA00022512"/>
    </source>
</evidence>
<dbReference type="Gene3D" id="3.50.30.30">
    <property type="match status" value="1"/>
</dbReference>
<dbReference type="InterPro" id="IPR046450">
    <property type="entry name" value="PA_dom_sf"/>
</dbReference>
<sequence>MVHWTSFLPFLGSAFSTAAAAATSKEATTQVVPGAYIVELADNHNSDTFYSTLGSDDVAVKHRMKLDYKLFKGTSFQLKDVSDVDAAAAKIANMDMVKRIWPVRVFHVPKDEVVWKGTDGRTEFVQAALRKRQSNGTDSDTFSTHVMTQVDRLREKGITGKGTKIAVIDTGIDYLHPALGGGFGAGHLVSYGTDLVGDNYNGFNTPVPDDDPIDECEGHGSHVAGIIAAQTNPYGFTGAAPDVTLGAYRVFGCGGSAGNDVLIAAYNQAFEDGSDIITASIGGASGWTEDPWAVAVQRIVEQGVPCTVSAGNDGDQGLFYASTAANGKGVTAIASVDNTVAPQVLTNATYSTSNSSAESFGWTPGSPANWPNISLPLWNVNNDATDTANGCDAYPADTPDLSEYIVLIRRGSCTFIQKATNAAAAGAKYILFYNNVAGLISVSAVVDGIEGVGMVTAEQGGEWIADLKSGTTVTVTIVDPKVAPIYISSSPNAATGGFLSTFTSWGPTYEVDVKPQLAAPGGLILSTYPRALGAYAVLSGTSMACPLAAAITALVAEVRGTFDPVELENVLSATSNPNLFNDGASTYPYLAPVAQQGSGLLQAYDAAYTKTILSISSISFNDTANLIQTTNFTIENTGEDEVTFDLANVVAASGYTLEAGTIFPSLFPNELTATGAALKFSEDKVTVPSQGSAVVSVTVTPPTLDVSRLPVYSGYITLNSTSDSLSLPYLGVVGSMKNATVLSADDTYLTTTADPNSAPISGNTTFTIPSNNGTVPNGTAYPEVFLGLALGSPYVKLEVIPQGGYATNTSSLGNIFSFPQVHLPRGGSLPEFNGQLADGSFVPAGTYKFKVSALHIFGDAAKESDYDIVETVNFGIKYI</sequence>
<dbReference type="InterPro" id="IPR050131">
    <property type="entry name" value="Peptidase_S8_subtilisin-like"/>
</dbReference>
<dbReference type="AlphaFoldDB" id="A0A9P6GJN1"/>
<dbReference type="InterPro" id="IPR010435">
    <property type="entry name" value="C5a/SBT2-like_Fn3"/>
</dbReference>
<keyword evidence="7 9" id="KW-0720">Serine protease</keyword>
<evidence type="ECO:0000259" key="14">
    <source>
        <dbReference type="Pfam" id="PF06280"/>
    </source>
</evidence>
<dbReference type="InterPro" id="IPR023828">
    <property type="entry name" value="Peptidase_S8_Ser-AS"/>
</dbReference>
<dbReference type="PROSITE" id="PS51892">
    <property type="entry name" value="SUBTILASE"/>
    <property type="match status" value="1"/>
</dbReference>
<evidence type="ECO:0000256" key="3">
    <source>
        <dbReference type="ARBA" id="ARBA00022525"/>
    </source>
</evidence>
<dbReference type="SUPFAM" id="SSF52025">
    <property type="entry name" value="PA domain"/>
    <property type="match status" value="1"/>
</dbReference>
<dbReference type="EMBL" id="WJXW01000004">
    <property type="protein sequence ID" value="KAF9736623.1"/>
    <property type="molecule type" value="Genomic_DNA"/>
</dbReference>
<dbReference type="Pfam" id="PF00082">
    <property type="entry name" value="Peptidase_S8"/>
    <property type="match status" value="1"/>
</dbReference>
<dbReference type="InterPro" id="IPR034187">
    <property type="entry name" value="Peptidases_S8_5"/>
</dbReference>
<evidence type="ECO:0000313" key="16">
    <source>
        <dbReference type="Proteomes" id="UP000756921"/>
    </source>
</evidence>
<keyword evidence="3" id="KW-0964">Secreted</keyword>
<dbReference type="PANTHER" id="PTHR43806">
    <property type="entry name" value="PEPTIDASE S8"/>
    <property type="match status" value="1"/>
</dbReference>
<keyword evidence="6 9" id="KW-0378">Hydrolase</keyword>
<feature type="active site" description="Charge relay system" evidence="8 9">
    <location>
        <position position="542"/>
    </location>
</feature>
<evidence type="ECO:0000256" key="10">
    <source>
        <dbReference type="RuleBase" id="RU003355"/>
    </source>
</evidence>
<evidence type="ECO:0000256" key="5">
    <source>
        <dbReference type="ARBA" id="ARBA00022729"/>
    </source>
</evidence>
<organism evidence="15 16">
    <name type="scientific">Paraphaeosphaeria minitans</name>
    <dbReference type="NCBI Taxonomy" id="565426"/>
    <lineage>
        <taxon>Eukaryota</taxon>
        <taxon>Fungi</taxon>
        <taxon>Dikarya</taxon>
        <taxon>Ascomycota</taxon>
        <taxon>Pezizomycotina</taxon>
        <taxon>Dothideomycetes</taxon>
        <taxon>Pleosporomycetidae</taxon>
        <taxon>Pleosporales</taxon>
        <taxon>Massarineae</taxon>
        <taxon>Didymosphaeriaceae</taxon>
        <taxon>Paraphaeosphaeria</taxon>
    </lineage>
</organism>
<keyword evidence="4 9" id="KW-0645">Protease</keyword>
<dbReference type="SUPFAM" id="SSF52743">
    <property type="entry name" value="Subtilisin-like"/>
    <property type="match status" value="1"/>
</dbReference>
<dbReference type="Gene3D" id="3.40.50.200">
    <property type="entry name" value="Peptidase S8/S53 domain"/>
    <property type="match status" value="1"/>
</dbReference>
<dbReference type="PROSITE" id="PS00138">
    <property type="entry name" value="SUBTILASE_SER"/>
    <property type="match status" value="1"/>
</dbReference>
<dbReference type="Pfam" id="PF06280">
    <property type="entry name" value="fn3_5"/>
    <property type="match status" value="1"/>
</dbReference>
<dbReference type="InterPro" id="IPR000209">
    <property type="entry name" value="Peptidase_S8/S53_dom"/>
</dbReference>
<dbReference type="PROSITE" id="PS00137">
    <property type="entry name" value="SUBTILASE_HIS"/>
    <property type="match status" value="1"/>
</dbReference>
<feature type="active site" description="Charge relay system" evidence="8 9">
    <location>
        <position position="219"/>
    </location>
</feature>
<dbReference type="GO" id="GO:0016020">
    <property type="term" value="C:membrane"/>
    <property type="evidence" value="ECO:0007669"/>
    <property type="project" value="InterPro"/>
</dbReference>
<comment type="similarity">
    <text evidence="1 9 10">Belongs to the peptidase S8 family.</text>
</comment>
<evidence type="ECO:0000259" key="12">
    <source>
        <dbReference type="Pfam" id="PF00082"/>
    </source>
</evidence>
<keyword evidence="5 11" id="KW-0732">Signal</keyword>
<gene>
    <name evidence="15" type="ORF">PMIN01_04402</name>
</gene>
<protein>
    <submittedName>
        <fullName evidence="15">Subtilase</fullName>
    </submittedName>
</protein>
<evidence type="ECO:0000313" key="15">
    <source>
        <dbReference type="EMBL" id="KAF9736623.1"/>
    </source>
</evidence>
<dbReference type="PANTHER" id="PTHR43806:SF66">
    <property type="entry name" value="SERIN ENDOPEPTIDASE"/>
    <property type="match status" value="1"/>
</dbReference>
<dbReference type="Proteomes" id="UP000756921">
    <property type="component" value="Unassembled WGS sequence"/>
</dbReference>
<name>A0A9P6GJN1_9PLEO</name>
<feature type="domain" description="C5a peptidase/Subtilisin-like protease SBT2-like Fn3-like" evidence="14">
    <location>
        <begin position="618"/>
        <end position="730"/>
    </location>
</feature>
<comment type="caution">
    <text evidence="15">The sequence shown here is derived from an EMBL/GenBank/DDBJ whole genome shotgun (WGS) entry which is preliminary data.</text>
</comment>
<dbReference type="InterPro" id="IPR022398">
    <property type="entry name" value="Peptidase_S8_His-AS"/>
</dbReference>
<dbReference type="InterPro" id="IPR003137">
    <property type="entry name" value="PA_domain"/>
</dbReference>
<evidence type="ECO:0000256" key="4">
    <source>
        <dbReference type="ARBA" id="ARBA00022670"/>
    </source>
</evidence>
<keyword evidence="16" id="KW-1185">Reference proteome</keyword>
<dbReference type="Gene3D" id="2.60.40.1710">
    <property type="entry name" value="Subtilisin-like superfamily"/>
    <property type="match status" value="1"/>
</dbReference>
<dbReference type="InterPro" id="IPR015500">
    <property type="entry name" value="Peptidase_S8_subtilisin-rel"/>
</dbReference>
<feature type="active site" description="Charge relay system" evidence="8 9">
    <location>
        <position position="169"/>
    </location>
</feature>
<evidence type="ECO:0000256" key="11">
    <source>
        <dbReference type="SAM" id="SignalP"/>
    </source>
</evidence>
<feature type="domain" description="Peptidase S8/S53" evidence="12">
    <location>
        <begin position="160"/>
        <end position="576"/>
    </location>
</feature>
<proteinExistence type="inferred from homology"/>
<dbReference type="InterPro" id="IPR036852">
    <property type="entry name" value="Peptidase_S8/S53_dom_sf"/>
</dbReference>
<feature type="chain" id="PRO_5040258168" evidence="11">
    <location>
        <begin position="21"/>
        <end position="879"/>
    </location>
</feature>
<evidence type="ECO:0000256" key="1">
    <source>
        <dbReference type="ARBA" id="ARBA00011073"/>
    </source>
</evidence>
<feature type="signal peptide" evidence="11">
    <location>
        <begin position="1"/>
        <end position="20"/>
    </location>
</feature>
<dbReference type="GO" id="GO:0006508">
    <property type="term" value="P:proteolysis"/>
    <property type="evidence" value="ECO:0007669"/>
    <property type="project" value="UniProtKB-KW"/>
</dbReference>
<dbReference type="CDD" id="cd07489">
    <property type="entry name" value="Peptidases_S8_5"/>
    <property type="match status" value="1"/>
</dbReference>
<dbReference type="Pfam" id="PF02225">
    <property type="entry name" value="PA"/>
    <property type="match status" value="1"/>
</dbReference>
<dbReference type="InterPro" id="IPR023827">
    <property type="entry name" value="Peptidase_S8_Asp-AS"/>
</dbReference>
<reference evidence="15" key="1">
    <citation type="journal article" date="2020" name="Mol. Plant Microbe Interact.">
        <title>Genome Sequence of the Biocontrol Agent Coniothyrium minitans strain Conio (IMI 134523).</title>
        <authorList>
            <person name="Patel D."/>
            <person name="Shittu T.A."/>
            <person name="Baroncelli R."/>
            <person name="Muthumeenakshi S."/>
            <person name="Osborne T.H."/>
            <person name="Janganan T.K."/>
            <person name="Sreenivasaprasad S."/>
        </authorList>
    </citation>
    <scope>NUCLEOTIDE SEQUENCE</scope>
    <source>
        <strain evidence="15">Conio</strain>
    </source>
</reference>
<evidence type="ECO:0000259" key="13">
    <source>
        <dbReference type="Pfam" id="PF02225"/>
    </source>
</evidence>
<dbReference type="CDD" id="cd02124">
    <property type="entry name" value="PA_PoS1_like"/>
    <property type="match status" value="1"/>
</dbReference>
<evidence type="ECO:0000256" key="9">
    <source>
        <dbReference type="PROSITE-ProRule" id="PRU01240"/>
    </source>
</evidence>
<dbReference type="OrthoDB" id="10256524at2759"/>
<keyword evidence="2" id="KW-0134">Cell wall</keyword>
<evidence type="ECO:0000256" key="7">
    <source>
        <dbReference type="ARBA" id="ARBA00022825"/>
    </source>
</evidence>
<feature type="domain" description="PA" evidence="13">
    <location>
        <begin position="387"/>
        <end position="444"/>
    </location>
</feature>
<accession>A0A9P6GJN1</accession>
<dbReference type="PROSITE" id="PS00136">
    <property type="entry name" value="SUBTILASE_ASP"/>
    <property type="match status" value="1"/>
</dbReference>
<dbReference type="GO" id="GO:0004252">
    <property type="term" value="F:serine-type endopeptidase activity"/>
    <property type="evidence" value="ECO:0007669"/>
    <property type="project" value="UniProtKB-UniRule"/>
</dbReference>
<evidence type="ECO:0000256" key="6">
    <source>
        <dbReference type="ARBA" id="ARBA00022801"/>
    </source>
</evidence>
<dbReference type="PRINTS" id="PR00723">
    <property type="entry name" value="SUBTILISIN"/>
</dbReference>
<evidence type="ECO:0000256" key="8">
    <source>
        <dbReference type="PIRSR" id="PIRSR615500-1"/>
    </source>
</evidence>